<evidence type="ECO:0000313" key="3">
    <source>
        <dbReference type="EMBL" id="AEW93021.1"/>
    </source>
</evidence>
<sequence>MMSDELMGDEVYQPDDSEVQDDAGLMDPEDTLDDRGIDPALDEGYSPPERPLAVERTGTTATEQRHGETLDQRLSEEEPDVAAPLGNGIGDLADGDGEPVDPEAGDRRAGRLLGADRGVPRPQSEVDDTVASDTGIAGGAASAEEAAVHVTDDPERGEDRG</sequence>
<name>F8JWW7_STREN</name>
<organism evidence="3 4">
    <name type="scientific">Streptantibioticus cattleyicolor (strain ATCC 35852 / DSM 46488 / JCM 4925 / NBRC 14057 / NRRL 8057)</name>
    <name type="common">Streptomyces cattleya</name>
    <dbReference type="NCBI Taxonomy" id="1003195"/>
    <lineage>
        <taxon>Bacteria</taxon>
        <taxon>Bacillati</taxon>
        <taxon>Actinomycetota</taxon>
        <taxon>Actinomycetes</taxon>
        <taxon>Kitasatosporales</taxon>
        <taxon>Streptomycetaceae</taxon>
        <taxon>Streptantibioticus</taxon>
    </lineage>
</organism>
<feature type="compositionally biased region" description="Basic and acidic residues" evidence="1">
    <location>
        <begin position="146"/>
        <end position="161"/>
    </location>
</feature>
<evidence type="ECO:0000256" key="1">
    <source>
        <dbReference type="SAM" id="MobiDB-lite"/>
    </source>
</evidence>
<gene>
    <name evidence="3" type="ordered locus">SCATT_06500</name>
</gene>
<dbReference type="InterPro" id="IPR043763">
    <property type="entry name" value="DUF5709"/>
</dbReference>
<dbReference type="OrthoDB" id="3212066at2"/>
<dbReference type="KEGG" id="sct:SCAT_0643"/>
<dbReference type="KEGG" id="scy:SCATT_06500"/>
<keyword evidence="4" id="KW-1185">Reference proteome</keyword>
<accession>F8JWW7</accession>
<dbReference type="STRING" id="1003195.SCATT_06500"/>
<evidence type="ECO:0000259" key="2">
    <source>
        <dbReference type="Pfam" id="PF18970"/>
    </source>
</evidence>
<feature type="compositionally biased region" description="Acidic residues" evidence="1">
    <location>
        <begin position="93"/>
        <end position="103"/>
    </location>
</feature>
<dbReference type="Proteomes" id="UP000007842">
    <property type="component" value="Chromosome"/>
</dbReference>
<dbReference type="HOGENOM" id="CLU_109389_0_0_11"/>
<proteinExistence type="predicted"/>
<dbReference type="AlphaFoldDB" id="F8JWW7"/>
<dbReference type="PATRIC" id="fig|1003195.11.peg.2253"/>
<feature type="compositionally biased region" description="Acidic residues" evidence="1">
    <location>
        <begin position="1"/>
        <end position="21"/>
    </location>
</feature>
<feature type="compositionally biased region" description="Basic and acidic residues" evidence="1">
    <location>
        <begin position="63"/>
        <end position="76"/>
    </location>
</feature>
<reference evidence="4" key="1">
    <citation type="submission" date="2011-12" db="EMBL/GenBank/DDBJ databases">
        <title>Complete genome sequence of Streptomyces cattleya strain DSM 46488.</title>
        <authorList>
            <person name="Ou H.-Y."/>
            <person name="Li P."/>
            <person name="Zhao C."/>
            <person name="O'Hagan D."/>
            <person name="Deng Z."/>
        </authorList>
    </citation>
    <scope>NUCLEOTIDE SEQUENCE [LARGE SCALE GENOMIC DNA]</scope>
    <source>
        <strain evidence="4">ATCC 35852 / DSM 46488 / JCM 4925 / NBRC 14057 / NRRL 8057</strain>
    </source>
</reference>
<feature type="region of interest" description="Disordered" evidence="1">
    <location>
        <begin position="1"/>
        <end position="161"/>
    </location>
</feature>
<dbReference type="EMBL" id="CP003219">
    <property type="protein sequence ID" value="AEW93021.1"/>
    <property type="molecule type" value="Genomic_DNA"/>
</dbReference>
<protein>
    <recommendedName>
        <fullName evidence="2">DUF5709 domain-containing protein</fullName>
    </recommendedName>
</protein>
<feature type="domain" description="DUF5709" evidence="2">
    <location>
        <begin position="103"/>
        <end position="153"/>
    </location>
</feature>
<dbReference type="Pfam" id="PF18970">
    <property type="entry name" value="DUF5709"/>
    <property type="match status" value="1"/>
</dbReference>
<dbReference type="eggNOG" id="ENOG5033198">
    <property type="taxonomic scope" value="Bacteria"/>
</dbReference>
<evidence type="ECO:0000313" key="4">
    <source>
        <dbReference type="Proteomes" id="UP000007842"/>
    </source>
</evidence>
<accession>G8WTD8</accession>